<dbReference type="NCBIfam" id="NF001813">
    <property type="entry name" value="PRK00549.1"/>
    <property type="match status" value="1"/>
</dbReference>
<name>A0A1G9LNS6_9FIRM</name>
<dbReference type="SUPFAM" id="SSF142433">
    <property type="entry name" value="CinA-like"/>
    <property type="match status" value="1"/>
</dbReference>
<dbReference type="SUPFAM" id="SSF53218">
    <property type="entry name" value="Molybdenum cofactor biosynthesis proteins"/>
    <property type="match status" value="1"/>
</dbReference>
<dbReference type="InterPro" id="IPR041424">
    <property type="entry name" value="CinA_KH"/>
</dbReference>
<dbReference type="InterPro" id="IPR001453">
    <property type="entry name" value="MoaB/Mog_dom"/>
</dbReference>
<evidence type="ECO:0000259" key="2">
    <source>
        <dbReference type="SMART" id="SM00852"/>
    </source>
</evidence>
<dbReference type="Pfam" id="PF02464">
    <property type="entry name" value="CinA"/>
    <property type="match status" value="1"/>
</dbReference>
<evidence type="ECO:0000313" key="4">
    <source>
        <dbReference type="Proteomes" id="UP000214880"/>
    </source>
</evidence>
<dbReference type="InterPro" id="IPR008135">
    <property type="entry name" value="Competence-induced_CinA"/>
</dbReference>
<dbReference type="Gene3D" id="3.40.980.10">
    <property type="entry name" value="MoaB/Mog-like domain"/>
    <property type="match status" value="1"/>
</dbReference>
<organism evidence="3 4">
    <name type="scientific">Dendrosporobacter quercicolus</name>
    <dbReference type="NCBI Taxonomy" id="146817"/>
    <lineage>
        <taxon>Bacteria</taxon>
        <taxon>Bacillati</taxon>
        <taxon>Bacillota</taxon>
        <taxon>Negativicutes</taxon>
        <taxon>Selenomonadales</taxon>
        <taxon>Sporomusaceae</taxon>
        <taxon>Dendrosporobacter</taxon>
    </lineage>
</organism>
<dbReference type="PANTHER" id="PTHR13939:SF0">
    <property type="entry name" value="NMN AMIDOHYDROLASE-LIKE PROTEIN YFAY"/>
    <property type="match status" value="1"/>
</dbReference>
<evidence type="ECO:0000256" key="1">
    <source>
        <dbReference type="HAMAP-Rule" id="MF_00226"/>
    </source>
</evidence>
<dbReference type="NCBIfam" id="TIGR00177">
    <property type="entry name" value="molyb_syn"/>
    <property type="match status" value="1"/>
</dbReference>
<dbReference type="CDD" id="cd00885">
    <property type="entry name" value="cinA"/>
    <property type="match status" value="1"/>
</dbReference>
<proteinExistence type="inferred from homology"/>
<reference evidence="3 4" key="1">
    <citation type="submission" date="2016-10" db="EMBL/GenBank/DDBJ databases">
        <authorList>
            <person name="de Groot N.N."/>
        </authorList>
    </citation>
    <scope>NUCLEOTIDE SEQUENCE [LARGE SCALE GENOMIC DNA]</scope>
    <source>
        <strain evidence="3 4">DSM 1736</strain>
    </source>
</reference>
<dbReference type="InterPro" id="IPR050101">
    <property type="entry name" value="CinA"/>
</dbReference>
<feature type="domain" description="MoaB/Mog" evidence="2">
    <location>
        <begin position="4"/>
        <end position="170"/>
    </location>
</feature>
<dbReference type="PIRSF" id="PIRSF006728">
    <property type="entry name" value="CinA"/>
    <property type="match status" value="1"/>
</dbReference>
<gene>
    <name evidence="1" type="primary">cinA</name>
    <name evidence="3" type="ORF">SAMN04488502_101417</name>
</gene>
<dbReference type="Pfam" id="PF18146">
    <property type="entry name" value="CinA_KH"/>
    <property type="match status" value="1"/>
</dbReference>
<dbReference type="InterPro" id="IPR008136">
    <property type="entry name" value="CinA_C"/>
</dbReference>
<dbReference type="HAMAP" id="MF_00226_B">
    <property type="entry name" value="CinA_B"/>
    <property type="match status" value="1"/>
</dbReference>
<dbReference type="AlphaFoldDB" id="A0A1G9LNS6"/>
<dbReference type="InterPro" id="IPR036425">
    <property type="entry name" value="MoaB/Mog-like_dom_sf"/>
</dbReference>
<dbReference type="OrthoDB" id="9801454at2"/>
<dbReference type="NCBIfam" id="TIGR00199">
    <property type="entry name" value="PncC_domain"/>
    <property type="match status" value="1"/>
</dbReference>
<protein>
    <recommendedName>
        <fullName evidence="1">Putative competence-damage inducible protein</fullName>
    </recommendedName>
</protein>
<dbReference type="Proteomes" id="UP000214880">
    <property type="component" value="Unassembled WGS sequence"/>
</dbReference>
<sequence>MIVEILTTGTELLLGQIVNTNAPYLAQQLNKLGFDVLYQTTIGDNRERMSSVLIQALSRADLVITSGGLGPTQGDITKEVSAQVFNRKLVLHEPSKAKIKCFFAERHAAMPESNLRQAMIPEGAVILNNERGTAPGVIIENNGKTLINLPGPPHELEFMFEQYVAPYLKGKYGVQGAIVSRVLRTYGLGESMLEEKIKDLILAQKNPTIALLARKGEVVIRLTARGETELEANQLIAELAETITPRISEYLFGIDDDNMEFVVGQNLLSNKLSLALAESCTGGLVSSRLTDIPGSSSYLQGSVVCYSNDVKVQDIGVANEILLQHGAVSEQTAIAMAAGIRRKFSTDIGVGVTGIAGPGGATADKPVGLVYIAIDGPAGPKCYKNHFEGQRTEIKFRSSQEALDTIRRYVRDLTLLGG</sequence>
<dbReference type="RefSeq" id="WP_092067793.1">
    <property type="nucleotide sequence ID" value="NZ_FNHB01000001.1"/>
</dbReference>
<dbReference type="PANTHER" id="PTHR13939">
    <property type="entry name" value="NICOTINAMIDE-NUCLEOTIDE AMIDOHYDROLASE PNCC"/>
    <property type="match status" value="1"/>
</dbReference>
<dbReference type="SMART" id="SM00852">
    <property type="entry name" value="MoCF_biosynth"/>
    <property type="match status" value="1"/>
</dbReference>
<comment type="similarity">
    <text evidence="1">Belongs to the CinA family.</text>
</comment>
<keyword evidence="4" id="KW-1185">Reference proteome</keyword>
<dbReference type="STRING" id="146817.SAMN04488502_101417"/>
<accession>A0A1G9LNS6</accession>
<evidence type="ECO:0000313" key="3">
    <source>
        <dbReference type="EMBL" id="SDL63629.1"/>
    </source>
</evidence>
<dbReference type="EMBL" id="FNHB01000001">
    <property type="protein sequence ID" value="SDL63629.1"/>
    <property type="molecule type" value="Genomic_DNA"/>
</dbReference>
<dbReference type="NCBIfam" id="TIGR00200">
    <property type="entry name" value="cinA_nterm"/>
    <property type="match status" value="1"/>
</dbReference>
<dbReference type="InterPro" id="IPR036653">
    <property type="entry name" value="CinA-like_C"/>
</dbReference>
<dbReference type="Gene3D" id="3.30.70.2860">
    <property type="match status" value="1"/>
</dbReference>
<dbReference type="Gene3D" id="3.90.950.20">
    <property type="entry name" value="CinA-like"/>
    <property type="match status" value="1"/>
</dbReference>
<dbReference type="Pfam" id="PF00994">
    <property type="entry name" value="MoCF_biosynth"/>
    <property type="match status" value="1"/>
</dbReference>